<evidence type="ECO:0000259" key="4">
    <source>
        <dbReference type="Pfam" id="PF03816"/>
    </source>
</evidence>
<evidence type="ECO:0000256" key="3">
    <source>
        <dbReference type="SAM" id="SignalP"/>
    </source>
</evidence>
<evidence type="ECO:0000313" key="5">
    <source>
        <dbReference type="EMBL" id="KAA6432150.1"/>
    </source>
</evidence>
<proteinExistence type="inferred from homology"/>
<name>A0A5M8QBA5_9MICO</name>
<keyword evidence="3" id="KW-0732">Signal</keyword>
<evidence type="ECO:0000256" key="2">
    <source>
        <dbReference type="SAM" id="MobiDB-lite"/>
    </source>
</evidence>
<dbReference type="PANTHER" id="PTHR33392:SF6">
    <property type="entry name" value="POLYISOPRENYL-TEICHOIC ACID--PEPTIDOGLYCAN TEICHOIC ACID TRANSFERASE TAGU"/>
    <property type="match status" value="1"/>
</dbReference>
<comment type="caution">
    <text evidence="5">The sequence shown here is derived from an EMBL/GenBank/DDBJ whole genome shotgun (WGS) entry which is preliminary data.</text>
</comment>
<dbReference type="PANTHER" id="PTHR33392">
    <property type="entry name" value="POLYISOPRENYL-TEICHOIC ACID--PEPTIDOGLYCAN TEICHOIC ACID TRANSFERASE TAGU"/>
    <property type="match status" value="1"/>
</dbReference>
<gene>
    <name evidence="5" type="ORF">FQ330_10265</name>
</gene>
<feature type="compositionally biased region" description="Low complexity" evidence="2">
    <location>
        <begin position="44"/>
        <end position="53"/>
    </location>
</feature>
<sequence>MMRARGAGARMRRLGLVAVVAVVAATGCGPAQPSPTPTADARATESPTASPAPTSEPSPTPTPTATATADPLPEGPVTALLLGTDAQEPGSWGGRPDTIVVAQLSADRQTLALISVTRDSWVTIPGVGEAKINAAFPAGGTELMRTTVSELFGGLEIDYVVQANYEGFVSLIEAVDGFWVENRNPSVARFVDGAIDGGASRYYDFTADPLLLDDGDGIYFVRQRIDLPYGDLDRAERARASIIGLLERLDELAADPPALTAALVHIASAVRITGDLQIDDMVALAALSQELERDDILCLMAPLAGFTGRAGASVNIVDAPRTAALGEALRAGDVRAYVAAHGDDYAP</sequence>
<dbReference type="Proteomes" id="UP000323221">
    <property type="component" value="Unassembled WGS sequence"/>
</dbReference>
<dbReference type="EMBL" id="VOIR01000015">
    <property type="protein sequence ID" value="KAA6432150.1"/>
    <property type="molecule type" value="Genomic_DNA"/>
</dbReference>
<feature type="domain" description="Cell envelope-related transcriptional attenuator" evidence="4">
    <location>
        <begin position="95"/>
        <end position="249"/>
    </location>
</feature>
<protein>
    <submittedName>
        <fullName evidence="5">LytR family transcriptional regulator</fullName>
    </submittedName>
</protein>
<keyword evidence="6" id="KW-1185">Reference proteome</keyword>
<dbReference type="PROSITE" id="PS51257">
    <property type="entry name" value="PROKAR_LIPOPROTEIN"/>
    <property type="match status" value="1"/>
</dbReference>
<organism evidence="5 6">
    <name type="scientific">Agrococcus sediminis</name>
    <dbReference type="NCBI Taxonomy" id="2599924"/>
    <lineage>
        <taxon>Bacteria</taxon>
        <taxon>Bacillati</taxon>
        <taxon>Actinomycetota</taxon>
        <taxon>Actinomycetes</taxon>
        <taxon>Micrococcales</taxon>
        <taxon>Microbacteriaceae</taxon>
        <taxon>Agrococcus</taxon>
    </lineage>
</organism>
<dbReference type="Gene3D" id="3.40.630.190">
    <property type="entry name" value="LCP protein"/>
    <property type="match status" value="1"/>
</dbReference>
<feature type="signal peptide" evidence="3">
    <location>
        <begin position="1"/>
        <end position="33"/>
    </location>
</feature>
<dbReference type="NCBIfam" id="TIGR00350">
    <property type="entry name" value="lytR_cpsA_psr"/>
    <property type="match status" value="1"/>
</dbReference>
<evidence type="ECO:0000313" key="6">
    <source>
        <dbReference type="Proteomes" id="UP000323221"/>
    </source>
</evidence>
<dbReference type="AlphaFoldDB" id="A0A5M8QBA5"/>
<accession>A0A5M8QBA5</accession>
<dbReference type="InterPro" id="IPR050922">
    <property type="entry name" value="LytR/CpsA/Psr_CW_biosynth"/>
</dbReference>
<comment type="similarity">
    <text evidence="1">Belongs to the LytR/CpsA/Psr (LCP) family.</text>
</comment>
<feature type="region of interest" description="Disordered" evidence="2">
    <location>
        <begin position="27"/>
        <end position="77"/>
    </location>
</feature>
<dbReference type="Pfam" id="PF03816">
    <property type="entry name" value="LytR_cpsA_psr"/>
    <property type="match status" value="1"/>
</dbReference>
<dbReference type="InterPro" id="IPR004474">
    <property type="entry name" value="LytR_CpsA_psr"/>
</dbReference>
<reference evidence="5 6" key="1">
    <citation type="submission" date="2019-08" db="EMBL/GenBank/DDBJ databases">
        <title>Agrococcus lahaulensis sp. nov., isolated from a cold desert of the Indian Himalayas.</title>
        <authorList>
            <person name="Qu J.H."/>
        </authorList>
    </citation>
    <scope>NUCLEOTIDE SEQUENCE [LARGE SCALE GENOMIC DNA]</scope>
    <source>
        <strain evidence="5 6">NS18</strain>
    </source>
</reference>
<dbReference type="OrthoDB" id="9782542at2"/>
<evidence type="ECO:0000256" key="1">
    <source>
        <dbReference type="ARBA" id="ARBA00006068"/>
    </source>
</evidence>
<feature type="chain" id="PRO_5024279649" evidence="3">
    <location>
        <begin position="34"/>
        <end position="347"/>
    </location>
</feature>